<protein>
    <submittedName>
        <fullName evidence="2">2342_t:CDS:1</fullName>
    </submittedName>
</protein>
<evidence type="ECO:0000256" key="1">
    <source>
        <dbReference type="SAM" id="MobiDB-lite"/>
    </source>
</evidence>
<feature type="compositionally biased region" description="Basic and acidic residues" evidence="1">
    <location>
        <begin position="1"/>
        <end position="16"/>
    </location>
</feature>
<proteinExistence type="predicted"/>
<gene>
    <name evidence="2" type="ORF">PBRASI_LOCUS8725</name>
</gene>
<dbReference type="Proteomes" id="UP000789739">
    <property type="component" value="Unassembled WGS sequence"/>
</dbReference>
<feature type="non-terminal residue" evidence="2">
    <location>
        <position position="1"/>
    </location>
</feature>
<sequence>DNSTTETHEKYRKPEEDQVNSGQISKLCAQIQDIHSRMEIKRSECHDLEESNIKLTKLIDQIRLAVAKLERDIGPTVRSSSVKIEDAENLVVYIRDFKNRIVSGCLLHSD</sequence>
<dbReference type="AlphaFoldDB" id="A0A9N9CZF4"/>
<name>A0A9N9CZF4_9GLOM</name>
<feature type="region of interest" description="Disordered" evidence="1">
    <location>
        <begin position="1"/>
        <end position="22"/>
    </location>
</feature>
<dbReference type="OrthoDB" id="2336963at2759"/>
<dbReference type="EMBL" id="CAJVPI010001635">
    <property type="protein sequence ID" value="CAG8621333.1"/>
    <property type="molecule type" value="Genomic_DNA"/>
</dbReference>
<evidence type="ECO:0000313" key="3">
    <source>
        <dbReference type="Proteomes" id="UP000789739"/>
    </source>
</evidence>
<evidence type="ECO:0000313" key="2">
    <source>
        <dbReference type="EMBL" id="CAG8621333.1"/>
    </source>
</evidence>
<accession>A0A9N9CZF4</accession>
<reference evidence="2" key="1">
    <citation type="submission" date="2021-06" db="EMBL/GenBank/DDBJ databases">
        <authorList>
            <person name="Kallberg Y."/>
            <person name="Tangrot J."/>
            <person name="Rosling A."/>
        </authorList>
    </citation>
    <scope>NUCLEOTIDE SEQUENCE</scope>
    <source>
        <strain evidence="2">BR232B</strain>
    </source>
</reference>
<keyword evidence="3" id="KW-1185">Reference proteome</keyword>
<organism evidence="2 3">
    <name type="scientific">Paraglomus brasilianum</name>
    <dbReference type="NCBI Taxonomy" id="144538"/>
    <lineage>
        <taxon>Eukaryota</taxon>
        <taxon>Fungi</taxon>
        <taxon>Fungi incertae sedis</taxon>
        <taxon>Mucoromycota</taxon>
        <taxon>Glomeromycotina</taxon>
        <taxon>Glomeromycetes</taxon>
        <taxon>Paraglomerales</taxon>
        <taxon>Paraglomeraceae</taxon>
        <taxon>Paraglomus</taxon>
    </lineage>
</organism>
<comment type="caution">
    <text evidence="2">The sequence shown here is derived from an EMBL/GenBank/DDBJ whole genome shotgun (WGS) entry which is preliminary data.</text>
</comment>